<gene>
    <name evidence="2" type="ORF">FJV41_07210</name>
</gene>
<dbReference type="AlphaFoldDB" id="A0A540X5Q6"/>
<dbReference type="OrthoDB" id="9944519at2"/>
<dbReference type="EMBL" id="VIFM01000020">
    <property type="protein sequence ID" value="TQF16606.1"/>
    <property type="molecule type" value="Genomic_DNA"/>
</dbReference>
<reference evidence="2 3" key="1">
    <citation type="submission" date="2019-06" db="EMBL/GenBank/DDBJ databases">
        <authorList>
            <person name="Livingstone P."/>
            <person name="Whitworth D."/>
        </authorList>
    </citation>
    <scope>NUCLEOTIDE SEQUENCE [LARGE SCALE GENOMIC DNA]</scope>
    <source>
        <strain evidence="2 3">AM401</strain>
    </source>
</reference>
<feature type="compositionally biased region" description="Basic and acidic residues" evidence="1">
    <location>
        <begin position="68"/>
        <end position="81"/>
    </location>
</feature>
<keyword evidence="3" id="KW-1185">Reference proteome</keyword>
<evidence type="ECO:0000256" key="1">
    <source>
        <dbReference type="SAM" id="MobiDB-lite"/>
    </source>
</evidence>
<evidence type="ECO:0000313" key="3">
    <source>
        <dbReference type="Proteomes" id="UP000315369"/>
    </source>
</evidence>
<sequence length="81" mass="8792">MRHVTIAVVASLLLTGCSNYWWVAPLLPIDRFDHPSTRSNTQPVYREPPPAPSSEPVYGPAPSSDAPDAEKEESKSADEAS</sequence>
<proteinExistence type="predicted"/>
<feature type="region of interest" description="Disordered" evidence="1">
    <location>
        <begin position="32"/>
        <end position="81"/>
    </location>
</feature>
<organism evidence="2 3">
    <name type="scientific">Myxococcus llanfairpwllgwyngyllgogerychwyrndrobwllllantysiliogogogochensis</name>
    <dbReference type="NCBI Taxonomy" id="2590453"/>
    <lineage>
        <taxon>Bacteria</taxon>
        <taxon>Pseudomonadati</taxon>
        <taxon>Myxococcota</taxon>
        <taxon>Myxococcia</taxon>
        <taxon>Myxococcales</taxon>
        <taxon>Cystobacterineae</taxon>
        <taxon>Myxococcaceae</taxon>
        <taxon>Myxococcus</taxon>
    </lineage>
</organism>
<dbReference type="Proteomes" id="UP000315369">
    <property type="component" value="Unassembled WGS sequence"/>
</dbReference>
<evidence type="ECO:0008006" key="4">
    <source>
        <dbReference type="Google" id="ProtNLM"/>
    </source>
</evidence>
<protein>
    <recommendedName>
        <fullName evidence="4">Lipoprotein</fullName>
    </recommendedName>
</protein>
<comment type="caution">
    <text evidence="2">The sequence shown here is derived from an EMBL/GenBank/DDBJ whole genome shotgun (WGS) entry which is preliminary data.</text>
</comment>
<name>A0A540X5Q6_9BACT</name>
<accession>A0A540X5Q6</accession>
<dbReference type="PROSITE" id="PS51257">
    <property type="entry name" value="PROKAR_LIPOPROTEIN"/>
    <property type="match status" value="1"/>
</dbReference>
<evidence type="ECO:0000313" key="2">
    <source>
        <dbReference type="EMBL" id="TQF16606.1"/>
    </source>
</evidence>
<dbReference type="RefSeq" id="WP_141641674.1">
    <property type="nucleotide sequence ID" value="NZ_VIFM01000020.1"/>
</dbReference>